<dbReference type="InterPro" id="IPR025110">
    <property type="entry name" value="AMP-bd_C"/>
</dbReference>
<comment type="similarity">
    <text evidence="1">Belongs to the ATP-dependent AMP-binding enzyme family.</text>
</comment>
<evidence type="ECO:0000259" key="6">
    <source>
        <dbReference type="Pfam" id="PF13193"/>
    </source>
</evidence>
<dbReference type="Pfam" id="PF13193">
    <property type="entry name" value="AMP-binding_C"/>
    <property type="match status" value="1"/>
</dbReference>
<feature type="domain" description="AMP-binding enzyme C-terminal" evidence="6">
    <location>
        <begin position="530"/>
        <end position="608"/>
    </location>
</feature>
<evidence type="ECO:0000256" key="4">
    <source>
        <dbReference type="ARBA" id="ARBA00022840"/>
    </source>
</evidence>
<dbReference type="GO" id="GO:0006629">
    <property type="term" value="P:lipid metabolic process"/>
    <property type="evidence" value="ECO:0007669"/>
    <property type="project" value="InterPro"/>
</dbReference>
<dbReference type="InterPro" id="IPR005914">
    <property type="entry name" value="Acac_CoA_synth"/>
</dbReference>
<evidence type="ECO:0000313" key="8">
    <source>
        <dbReference type="EMBL" id="XAY07276.1"/>
    </source>
</evidence>
<keyword evidence="4" id="KW-0067">ATP-binding</keyword>
<dbReference type="Gene3D" id="3.40.50.12780">
    <property type="entry name" value="N-terminal domain of ligase-like"/>
    <property type="match status" value="1"/>
</dbReference>
<evidence type="ECO:0000259" key="7">
    <source>
        <dbReference type="Pfam" id="PF16177"/>
    </source>
</evidence>
<evidence type="ECO:0000256" key="3">
    <source>
        <dbReference type="ARBA" id="ARBA00022741"/>
    </source>
</evidence>
<dbReference type="PANTHER" id="PTHR42921:SF1">
    <property type="entry name" value="ACETOACETYL-COA SYNTHETASE"/>
    <property type="match status" value="1"/>
</dbReference>
<dbReference type="InterPro" id="IPR020845">
    <property type="entry name" value="AMP-binding_CS"/>
</dbReference>
<protein>
    <submittedName>
        <fullName evidence="8">Acetyl-coenzyme A synthetase</fullName>
        <ecNumber evidence="8">6.2.1.1</ecNumber>
    </submittedName>
</protein>
<dbReference type="GO" id="GO:0005524">
    <property type="term" value="F:ATP binding"/>
    <property type="evidence" value="ECO:0007669"/>
    <property type="project" value="UniProtKB-KW"/>
</dbReference>
<dbReference type="Pfam" id="PF00501">
    <property type="entry name" value="AMP-binding"/>
    <property type="match status" value="1"/>
</dbReference>
<dbReference type="EMBL" id="CP114014">
    <property type="protein sequence ID" value="XAY07276.1"/>
    <property type="molecule type" value="Genomic_DNA"/>
</dbReference>
<dbReference type="InterPro" id="IPR032387">
    <property type="entry name" value="ACAS_N"/>
</dbReference>
<dbReference type="SUPFAM" id="SSF56801">
    <property type="entry name" value="Acetyl-CoA synthetase-like"/>
    <property type="match status" value="1"/>
</dbReference>
<gene>
    <name evidence="8" type="primary">acsA_6</name>
    <name evidence="8" type="ORF">DSM112329_04157</name>
</gene>
<dbReference type="EC" id="6.2.1.1" evidence="8"/>
<dbReference type="GO" id="GO:0003987">
    <property type="term" value="F:acetate-CoA ligase activity"/>
    <property type="evidence" value="ECO:0007669"/>
    <property type="project" value="UniProtKB-EC"/>
</dbReference>
<dbReference type="AlphaFoldDB" id="A0AAU7B093"/>
<sequence length="653" mass="70733">MSTTAAGDSLWTPSADAVAASATTALMRDVGVADYDALWRWSTEDVGRFWGFLWKRFDIQADGDPTVALADASMPGAQWFPDVRLSMPEHVFRNRTGSDVAIRFKGEDTPLGAWTWDELREHTTRIRAGLEAMGVTQGDRVAGYLPNGPHTIAAFLATASLGAVWSCCSPDFGTRTVIDRFAQIEPTVLLTCDGYRYNGKAFDRTQIADEIAAALPTLKATARLPYLGNDGDWDERFPPTDAPLTFERVAFDHPLWILYSSGTTGLPKAIVHGHGGILLEHLKVWRIGQAVNADDRVLWTTTTGWVMWNLVVGVLLSDASIVIYEGSVAHPDLGALWQLIDEAGITVFGTGAAYLHGCLKAGLAPEEDHDLTRLRAVGSTGSPLSPEGFRWVYDHVGPDTWLFSTSGGTDIASGFVGGSDVLPVRAGELQARCLGVAAEAWDDDGNPLIDEVGELVITKPMPSMPVKFWNDEGDERYRDSYFTHYDVQPAVWRQGDWIRITASGSSVIYGRSDSTINRGGIRMGTAEIYAAVLALDEITDALVVDVPPPDGNADSRMTMFVVLADADAAVGDDLTKKVVAAVRRDASPRHVPDELVAVPEVPRTLTGKVLEVPVKKLLMGRDPDSVVSRDALANAAAFDWFVAFARDKGLSAS</sequence>
<evidence type="ECO:0000259" key="5">
    <source>
        <dbReference type="Pfam" id="PF00501"/>
    </source>
</evidence>
<dbReference type="NCBIfam" id="TIGR01217">
    <property type="entry name" value="ac_ac_CoA_syn"/>
    <property type="match status" value="1"/>
</dbReference>
<dbReference type="InterPro" id="IPR042099">
    <property type="entry name" value="ANL_N_sf"/>
</dbReference>
<dbReference type="GO" id="GO:0030729">
    <property type="term" value="F:acetoacetate-CoA ligase activity"/>
    <property type="evidence" value="ECO:0007669"/>
    <property type="project" value="InterPro"/>
</dbReference>
<accession>A0AAU7B093</accession>
<feature type="domain" description="Acetyl-coenzyme A synthetase N-terminal" evidence="7">
    <location>
        <begin position="35"/>
        <end position="86"/>
    </location>
</feature>
<dbReference type="KEGG" id="parq:DSM112329_04157"/>
<evidence type="ECO:0000256" key="1">
    <source>
        <dbReference type="ARBA" id="ARBA00006432"/>
    </source>
</evidence>
<dbReference type="Pfam" id="PF16177">
    <property type="entry name" value="ACAS_N"/>
    <property type="match status" value="1"/>
</dbReference>
<dbReference type="Gene3D" id="3.30.300.30">
    <property type="match status" value="1"/>
</dbReference>
<dbReference type="NCBIfam" id="NF002937">
    <property type="entry name" value="PRK03584.1"/>
    <property type="match status" value="1"/>
</dbReference>
<proteinExistence type="inferred from homology"/>
<feature type="domain" description="AMP-dependent synthetase/ligase" evidence="5">
    <location>
        <begin position="98"/>
        <end position="460"/>
    </location>
</feature>
<dbReference type="PANTHER" id="PTHR42921">
    <property type="entry name" value="ACETOACETYL-COA SYNTHETASE"/>
    <property type="match status" value="1"/>
</dbReference>
<dbReference type="InterPro" id="IPR045851">
    <property type="entry name" value="AMP-bd_C_sf"/>
</dbReference>
<dbReference type="PROSITE" id="PS00455">
    <property type="entry name" value="AMP_BINDING"/>
    <property type="match status" value="1"/>
</dbReference>
<dbReference type="InterPro" id="IPR000873">
    <property type="entry name" value="AMP-dep_synth/lig_dom"/>
</dbReference>
<reference evidence="8" key="1">
    <citation type="submission" date="2022-12" db="EMBL/GenBank/DDBJ databases">
        <title>Paraconexibacter alkalitolerans sp. nov. and Baekduia alba sp. nov., isolated from soil and emended description of the genera Paraconexibacter (Chun et al., 2020) and Baekduia (An et al., 2020).</title>
        <authorList>
            <person name="Vieira S."/>
            <person name="Huber K.J."/>
            <person name="Geppert A."/>
            <person name="Wolf J."/>
            <person name="Neumann-Schaal M."/>
            <person name="Muesken M."/>
            <person name="Overmann J."/>
        </authorList>
    </citation>
    <scope>NUCLEOTIDE SEQUENCE</scope>
    <source>
        <strain evidence="8">AEG42_29</strain>
    </source>
</reference>
<keyword evidence="3" id="KW-0547">Nucleotide-binding</keyword>
<dbReference type="RefSeq" id="WP_354698475.1">
    <property type="nucleotide sequence ID" value="NZ_CP114014.1"/>
</dbReference>
<evidence type="ECO:0000256" key="2">
    <source>
        <dbReference type="ARBA" id="ARBA00022598"/>
    </source>
</evidence>
<name>A0AAU7B093_9ACTN</name>
<keyword evidence="2 8" id="KW-0436">Ligase</keyword>
<organism evidence="8">
    <name type="scientific">Paraconexibacter sp. AEG42_29</name>
    <dbReference type="NCBI Taxonomy" id="2997339"/>
    <lineage>
        <taxon>Bacteria</taxon>
        <taxon>Bacillati</taxon>
        <taxon>Actinomycetota</taxon>
        <taxon>Thermoleophilia</taxon>
        <taxon>Solirubrobacterales</taxon>
        <taxon>Paraconexibacteraceae</taxon>
        <taxon>Paraconexibacter</taxon>
    </lineage>
</organism>